<sequence length="154" mass="17319">MSLPSSPPGTPPPPRRRPPPLSIRRVLLGNGHGFEWFLPLVSLGLLRYMSASSNIIHDCDEVFNYWEPLRFLLYKVFHVIYSALTMALDSWLEAMGNMRLHPPTMSSQMILRGSGSLMKHPLLGPTLVSGLVFRSFILVVFLDNFLSLLANLIT</sequence>
<accession>A0ABD3DSE6</accession>
<dbReference type="GO" id="GO:0005789">
    <property type="term" value="C:endoplasmic reticulum membrane"/>
    <property type="evidence" value="ECO:0007669"/>
    <property type="project" value="UniProtKB-SubCell"/>
</dbReference>
<keyword evidence="2" id="KW-0328">Glycosyltransferase</keyword>
<comment type="caution">
    <text evidence="10">The sequence shown here is derived from an EMBL/GenBank/DDBJ whole genome shotgun (WGS) entry which is preliminary data.</text>
</comment>
<gene>
    <name evidence="10" type="ORF">CASFOL_014580</name>
</gene>
<keyword evidence="4 9" id="KW-0812">Transmembrane</keyword>
<proteinExistence type="predicted"/>
<evidence type="ECO:0000256" key="2">
    <source>
        <dbReference type="ARBA" id="ARBA00022676"/>
    </source>
</evidence>
<keyword evidence="7 9" id="KW-0472">Membrane</keyword>
<dbReference type="EMBL" id="JAVIJP010000016">
    <property type="protein sequence ID" value="KAL3643765.1"/>
    <property type="molecule type" value="Genomic_DNA"/>
</dbReference>
<name>A0ABD3DSE6_9LAMI</name>
<dbReference type="AlphaFoldDB" id="A0ABD3DSE6"/>
<keyword evidence="6 9" id="KW-1133">Transmembrane helix</keyword>
<keyword evidence="3" id="KW-0808">Transferase</keyword>
<reference evidence="11" key="1">
    <citation type="journal article" date="2024" name="IScience">
        <title>Strigolactones Initiate the Formation of Haustorium-like Structures in Castilleja.</title>
        <authorList>
            <person name="Buerger M."/>
            <person name="Peterson D."/>
            <person name="Chory J."/>
        </authorList>
    </citation>
    <scope>NUCLEOTIDE SEQUENCE [LARGE SCALE GENOMIC DNA]</scope>
</reference>
<evidence type="ECO:0000256" key="1">
    <source>
        <dbReference type="ARBA" id="ARBA00004477"/>
    </source>
</evidence>
<dbReference type="Proteomes" id="UP001632038">
    <property type="component" value="Unassembled WGS sequence"/>
</dbReference>
<evidence type="ECO:0000256" key="9">
    <source>
        <dbReference type="SAM" id="Phobius"/>
    </source>
</evidence>
<evidence type="ECO:0000313" key="11">
    <source>
        <dbReference type="Proteomes" id="UP001632038"/>
    </source>
</evidence>
<evidence type="ECO:0000256" key="8">
    <source>
        <dbReference type="SAM" id="MobiDB-lite"/>
    </source>
</evidence>
<comment type="subcellular location">
    <subcellularLocation>
        <location evidence="1">Endoplasmic reticulum membrane</location>
        <topology evidence="1">Multi-pass membrane protein</topology>
    </subcellularLocation>
</comment>
<dbReference type="GO" id="GO:0016757">
    <property type="term" value="F:glycosyltransferase activity"/>
    <property type="evidence" value="ECO:0007669"/>
    <property type="project" value="UniProtKB-KW"/>
</dbReference>
<protein>
    <submittedName>
        <fullName evidence="10">Uncharacterized protein</fullName>
    </submittedName>
</protein>
<feature type="transmembrane region" description="Helical" evidence="9">
    <location>
        <begin position="122"/>
        <end position="142"/>
    </location>
</feature>
<dbReference type="InterPro" id="IPR005599">
    <property type="entry name" value="GPI_mannosylTrfase"/>
</dbReference>
<evidence type="ECO:0000256" key="6">
    <source>
        <dbReference type="ARBA" id="ARBA00022989"/>
    </source>
</evidence>
<evidence type="ECO:0000256" key="7">
    <source>
        <dbReference type="ARBA" id="ARBA00023136"/>
    </source>
</evidence>
<dbReference type="Pfam" id="PF03901">
    <property type="entry name" value="Glyco_transf_22"/>
    <property type="match status" value="1"/>
</dbReference>
<feature type="compositionally biased region" description="Pro residues" evidence="8">
    <location>
        <begin position="1"/>
        <end position="13"/>
    </location>
</feature>
<keyword evidence="11" id="KW-1185">Reference proteome</keyword>
<organism evidence="10 11">
    <name type="scientific">Castilleja foliolosa</name>
    <dbReference type="NCBI Taxonomy" id="1961234"/>
    <lineage>
        <taxon>Eukaryota</taxon>
        <taxon>Viridiplantae</taxon>
        <taxon>Streptophyta</taxon>
        <taxon>Embryophyta</taxon>
        <taxon>Tracheophyta</taxon>
        <taxon>Spermatophyta</taxon>
        <taxon>Magnoliopsida</taxon>
        <taxon>eudicotyledons</taxon>
        <taxon>Gunneridae</taxon>
        <taxon>Pentapetalae</taxon>
        <taxon>asterids</taxon>
        <taxon>lamiids</taxon>
        <taxon>Lamiales</taxon>
        <taxon>Orobanchaceae</taxon>
        <taxon>Pedicularideae</taxon>
        <taxon>Castillejinae</taxon>
        <taxon>Castilleja</taxon>
    </lineage>
</organism>
<evidence type="ECO:0000256" key="4">
    <source>
        <dbReference type="ARBA" id="ARBA00022692"/>
    </source>
</evidence>
<feature type="region of interest" description="Disordered" evidence="8">
    <location>
        <begin position="1"/>
        <end position="20"/>
    </location>
</feature>
<evidence type="ECO:0000256" key="5">
    <source>
        <dbReference type="ARBA" id="ARBA00022824"/>
    </source>
</evidence>
<evidence type="ECO:0000256" key="3">
    <source>
        <dbReference type="ARBA" id="ARBA00022679"/>
    </source>
</evidence>
<evidence type="ECO:0000313" key="10">
    <source>
        <dbReference type="EMBL" id="KAL3643765.1"/>
    </source>
</evidence>
<keyword evidence="5" id="KW-0256">Endoplasmic reticulum</keyword>